<feature type="binding site" evidence="10">
    <location>
        <position position="106"/>
    </location>
    <ligand>
        <name>4-amino-2-methyl-5-(diphosphooxymethyl)pyrimidine</name>
        <dbReference type="ChEBI" id="CHEBI:57841"/>
    </ligand>
</feature>
<accession>A0A1V5SXH4</accession>
<dbReference type="FunFam" id="3.20.20.70:FF:000096">
    <property type="entry name" value="Thiamine-phosphate synthase"/>
    <property type="match status" value="1"/>
</dbReference>
<dbReference type="GO" id="GO:0009229">
    <property type="term" value="P:thiamine diphosphate biosynthetic process"/>
    <property type="evidence" value="ECO:0007669"/>
    <property type="project" value="UniProtKB-UniRule"/>
</dbReference>
<dbReference type="InterPro" id="IPR022998">
    <property type="entry name" value="ThiamineP_synth_TenI"/>
</dbReference>
<comment type="pathway">
    <text evidence="2 10 12">Cofactor biosynthesis; thiamine diphosphate biosynthesis; thiamine phosphate from 4-amino-2-methyl-5-diphosphomethylpyrimidine and 4-methyl-5-(2-phosphoethyl)-thiazole: step 1/1.</text>
</comment>
<dbReference type="Proteomes" id="UP000485569">
    <property type="component" value="Unassembled WGS sequence"/>
</dbReference>
<dbReference type="CDD" id="cd00564">
    <property type="entry name" value="TMP_TenI"/>
    <property type="match status" value="1"/>
</dbReference>
<dbReference type="InterPro" id="IPR034291">
    <property type="entry name" value="TMP_synthase"/>
</dbReference>
<gene>
    <name evidence="10 14" type="primary">thiE</name>
    <name evidence="14" type="ORF">BWY41_01008</name>
</gene>
<dbReference type="HAMAP" id="MF_00097">
    <property type="entry name" value="TMP_synthase"/>
    <property type="match status" value="1"/>
</dbReference>
<dbReference type="GO" id="GO:0004789">
    <property type="term" value="F:thiamine-phosphate diphosphorylase activity"/>
    <property type="evidence" value="ECO:0007669"/>
    <property type="project" value="UniProtKB-UniRule"/>
</dbReference>
<feature type="binding site" evidence="10">
    <location>
        <begin position="132"/>
        <end position="134"/>
    </location>
    <ligand>
        <name>2-[(2R,5Z)-2-carboxy-4-methylthiazol-5(2H)-ylidene]ethyl phosphate</name>
        <dbReference type="ChEBI" id="CHEBI:62899"/>
    </ligand>
</feature>
<dbReference type="InterPro" id="IPR036206">
    <property type="entry name" value="ThiamineP_synth_sf"/>
</dbReference>
<evidence type="ECO:0000256" key="11">
    <source>
        <dbReference type="RuleBase" id="RU003826"/>
    </source>
</evidence>
<dbReference type="SUPFAM" id="SSF51391">
    <property type="entry name" value="Thiamin phosphate synthase"/>
    <property type="match status" value="1"/>
</dbReference>
<dbReference type="NCBIfam" id="TIGR00693">
    <property type="entry name" value="thiE"/>
    <property type="match status" value="1"/>
</dbReference>
<name>A0A1V5SXH4_9BACT</name>
<evidence type="ECO:0000256" key="10">
    <source>
        <dbReference type="HAMAP-Rule" id="MF_00097"/>
    </source>
</evidence>
<comment type="similarity">
    <text evidence="10 11">Belongs to the thiamine-phosphate synthase family.</text>
</comment>
<evidence type="ECO:0000313" key="14">
    <source>
        <dbReference type="EMBL" id="OQA58682.1"/>
    </source>
</evidence>
<dbReference type="PANTHER" id="PTHR20857">
    <property type="entry name" value="THIAMINE-PHOSPHATE PYROPHOSPHORYLASE"/>
    <property type="match status" value="1"/>
</dbReference>
<evidence type="ECO:0000256" key="12">
    <source>
        <dbReference type="RuleBase" id="RU004253"/>
    </source>
</evidence>
<comment type="function">
    <text evidence="1 10">Condenses 4-methyl-5-(beta-hydroxyethyl)thiazole monophosphate (THZ-P) and 2-methyl-4-amino-5-hydroxymethyl pyrimidine pyrophosphate (HMP-PP) to form thiamine monophosphate (TMP).</text>
</comment>
<dbReference type="GO" id="GO:0009228">
    <property type="term" value="P:thiamine biosynthetic process"/>
    <property type="evidence" value="ECO:0007669"/>
    <property type="project" value="UniProtKB-KW"/>
</dbReference>
<dbReference type="UniPathway" id="UPA00060">
    <property type="reaction ID" value="UER00141"/>
</dbReference>
<comment type="catalytic activity">
    <reaction evidence="8 10 11">
        <text>2-(2-carboxy-4-methylthiazol-5-yl)ethyl phosphate + 4-amino-2-methyl-5-(diphosphooxymethyl)pyrimidine + 2 H(+) = thiamine phosphate + CO2 + diphosphate</text>
        <dbReference type="Rhea" id="RHEA:47848"/>
        <dbReference type="ChEBI" id="CHEBI:15378"/>
        <dbReference type="ChEBI" id="CHEBI:16526"/>
        <dbReference type="ChEBI" id="CHEBI:33019"/>
        <dbReference type="ChEBI" id="CHEBI:37575"/>
        <dbReference type="ChEBI" id="CHEBI:57841"/>
        <dbReference type="ChEBI" id="CHEBI:62890"/>
        <dbReference type="EC" id="2.5.1.3"/>
    </reaction>
</comment>
<comment type="catalytic activity">
    <reaction evidence="7 10 11">
        <text>4-methyl-5-(2-phosphooxyethyl)-thiazole + 4-amino-2-methyl-5-(diphosphooxymethyl)pyrimidine + H(+) = thiamine phosphate + diphosphate</text>
        <dbReference type="Rhea" id="RHEA:22328"/>
        <dbReference type="ChEBI" id="CHEBI:15378"/>
        <dbReference type="ChEBI" id="CHEBI:33019"/>
        <dbReference type="ChEBI" id="CHEBI:37575"/>
        <dbReference type="ChEBI" id="CHEBI:57841"/>
        <dbReference type="ChEBI" id="CHEBI:58296"/>
        <dbReference type="EC" id="2.5.1.3"/>
    </reaction>
</comment>
<keyword evidence="3 10" id="KW-0808">Transferase</keyword>
<evidence type="ECO:0000256" key="2">
    <source>
        <dbReference type="ARBA" id="ARBA00005165"/>
    </source>
</evidence>
<feature type="binding site" evidence="10">
    <location>
        <position position="135"/>
    </location>
    <ligand>
        <name>4-amino-2-methyl-5-(diphosphooxymethyl)pyrimidine</name>
        <dbReference type="ChEBI" id="CHEBI:57841"/>
    </ligand>
</feature>
<dbReference type="Pfam" id="PF02581">
    <property type="entry name" value="TMP-TENI"/>
    <property type="match status" value="1"/>
</dbReference>
<dbReference type="EC" id="2.5.1.3" evidence="10"/>
<dbReference type="GO" id="GO:0000287">
    <property type="term" value="F:magnesium ion binding"/>
    <property type="evidence" value="ECO:0007669"/>
    <property type="project" value="UniProtKB-UniRule"/>
</dbReference>
<dbReference type="AlphaFoldDB" id="A0A1V5SXH4"/>
<evidence type="ECO:0000256" key="9">
    <source>
        <dbReference type="ARBA" id="ARBA00047883"/>
    </source>
</evidence>
<evidence type="ECO:0000256" key="3">
    <source>
        <dbReference type="ARBA" id="ARBA00022679"/>
    </source>
</evidence>
<feature type="binding site" evidence="10">
    <location>
        <position position="88"/>
    </location>
    <ligand>
        <name>Mg(2+)</name>
        <dbReference type="ChEBI" id="CHEBI:18420"/>
    </ligand>
</feature>
<feature type="domain" description="Thiamine phosphate synthase/TenI" evidence="13">
    <location>
        <begin position="6"/>
        <end position="186"/>
    </location>
</feature>
<comment type="catalytic activity">
    <reaction evidence="9 10 11">
        <text>2-[(2R,5Z)-2-carboxy-4-methylthiazol-5(2H)-ylidene]ethyl phosphate + 4-amino-2-methyl-5-(diphosphooxymethyl)pyrimidine + 2 H(+) = thiamine phosphate + CO2 + diphosphate</text>
        <dbReference type="Rhea" id="RHEA:47844"/>
        <dbReference type="ChEBI" id="CHEBI:15378"/>
        <dbReference type="ChEBI" id="CHEBI:16526"/>
        <dbReference type="ChEBI" id="CHEBI:33019"/>
        <dbReference type="ChEBI" id="CHEBI:37575"/>
        <dbReference type="ChEBI" id="CHEBI:57841"/>
        <dbReference type="ChEBI" id="CHEBI:62899"/>
        <dbReference type="EC" id="2.5.1.3"/>
    </reaction>
</comment>
<comment type="caution">
    <text evidence="14">The sequence shown here is derived from an EMBL/GenBank/DDBJ whole genome shotgun (WGS) entry which is preliminary data.</text>
</comment>
<keyword evidence="4 10" id="KW-0479">Metal-binding</keyword>
<evidence type="ECO:0000256" key="4">
    <source>
        <dbReference type="ARBA" id="ARBA00022723"/>
    </source>
</evidence>
<feature type="binding site" evidence="10">
    <location>
        <position position="69"/>
    </location>
    <ligand>
        <name>Mg(2+)</name>
        <dbReference type="ChEBI" id="CHEBI:18420"/>
    </ligand>
</feature>
<organism evidence="14">
    <name type="scientific">Candidatus Atribacter allofermentans</name>
    <dbReference type="NCBI Taxonomy" id="1852833"/>
    <lineage>
        <taxon>Bacteria</taxon>
        <taxon>Pseudomonadati</taxon>
        <taxon>Atribacterota</taxon>
        <taxon>Atribacteria</taxon>
        <taxon>Atribacterales</taxon>
        <taxon>Atribacteraceae</taxon>
        <taxon>Atribacter</taxon>
    </lineage>
</organism>
<dbReference type="InterPro" id="IPR013785">
    <property type="entry name" value="Aldolase_TIM"/>
</dbReference>
<evidence type="ECO:0000256" key="8">
    <source>
        <dbReference type="ARBA" id="ARBA00047851"/>
    </source>
</evidence>
<feature type="binding site" evidence="10">
    <location>
        <position position="68"/>
    </location>
    <ligand>
        <name>4-amino-2-methyl-5-(diphosphooxymethyl)pyrimidine</name>
        <dbReference type="ChEBI" id="CHEBI:57841"/>
    </ligand>
</feature>
<evidence type="ECO:0000256" key="1">
    <source>
        <dbReference type="ARBA" id="ARBA00003814"/>
    </source>
</evidence>
<reference evidence="14" key="1">
    <citation type="submission" date="2017-02" db="EMBL/GenBank/DDBJ databases">
        <title>Delving into the versatile metabolic prowess of the omnipresent phylum Bacteroidetes.</title>
        <authorList>
            <person name="Nobu M.K."/>
            <person name="Mei R."/>
            <person name="Narihiro T."/>
            <person name="Kuroda K."/>
            <person name="Liu W.-T."/>
        </authorList>
    </citation>
    <scope>NUCLEOTIDE SEQUENCE</scope>
    <source>
        <strain evidence="14">ADurb.Bin276</strain>
    </source>
</reference>
<comment type="cofactor">
    <cofactor evidence="10">
        <name>Mg(2+)</name>
        <dbReference type="ChEBI" id="CHEBI:18420"/>
    </cofactor>
    <text evidence="10">Binds 1 Mg(2+) ion per subunit.</text>
</comment>
<feature type="binding site" evidence="10">
    <location>
        <begin position="36"/>
        <end position="40"/>
    </location>
    <ligand>
        <name>4-amino-2-methyl-5-(diphosphooxymethyl)pyrimidine</name>
        <dbReference type="ChEBI" id="CHEBI:57841"/>
    </ligand>
</feature>
<dbReference type="GO" id="GO:0005737">
    <property type="term" value="C:cytoplasm"/>
    <property type="evidence" value="ECO:0007669"/>
    <property type="project" value="TreeGrafter"/>
</dbReference>
<proteinExistence type="inferred from homology"/>
<sequence>MIDYSLYVITDRDLPRNRTLIEVIEEVIQGGATIIQLREKNLPTRIFFENAQTVRKITKTTGIPLIINDRLDIALAVGADGVHLGDEDLPLRYAREIAPHFIIGYSADSVHQAQKAEEDGANYLGVGSVFPTQTKIDAGMAIGTKRLREIKTAVSIPVIAIGGITLENLPEVIQSGVDGVAVVSAIVAADSPFETTKRFRYIIDTFRKGKTCQP</sequence>
<keyword evidence="5 10" id="KW-0460">Magnesium</keyword>
<feature type="binding site" evidence="10">
    <location>
        <position position="163"/>
    </location>
    <ligand>
        <name>2-[(2R,5Z)-2-carboxy-4-methylthiazol-5(2H)-ylidene]ethyl phosphate</name>
        <dbReference type="ChEBI" id="CHEBI:62899"/>
    </ligand>
</feature>
<evidence type="ECO:0000259" key="13">
    <source>
        <dbReference type="Pfam" id="PF02581"/>
    </source>
</evidence>
<protein>
    <recommendedName>
        <fullName evidence="10">Thiamine-phosphate synthase</fullName>
        <shortName evidence="10">TP synthase</shortName>
        <shortName evidence="10">TPS</shortName>
        <ecNumber evidence="10">2.5.1.3</ecNumber>
    </recommendedName>
    <alternativeName>
        <fullName evidence="10">Thiamine-phosphate pyrophosphorylase</fullName>
        <shortName evidence="10">TMP pyrophosphorylase</shortName>
        <shortName evidence="10">TMP-PPase</shortName>
    </alternativeName>
</protein>
<feature type="binding site" evidence="10">
    <location>
        <begin position="183"/>
        <end position="184"/>
    </location>
    <ligand>
        <name>2-[(2R,5Z)-2-carboxy-4-methylthiazol-5(2H)-ylidene]ethyl phosphate</name>
        <dbReference type="ChEBI" id="CHEBI:62899"/>
    </ligand>
</feature>
<keyword evidence="6 10" id="KW-0784">Thiamine biosynthesis</keyword>
<dbReference type="EMBL" id="MWBQ01000067">
    <property type="protein sequence ID" value="OQA58682.1"/>
    <property type="molecule type" value="Genomic_DNA"/>
</dbReference>
<evidence type="ECO:0000256" key="5">
    <source>
        <dbReference type="ARBA" id="ARBA00022842"/>
    </source>
</evidence>
<dbReference type="Gene3D" id="3.20.20.70">
    <property type="entry name" value="Aldolase class I"/>
    <property type="match status" value="1"/>
</dbReference>
<evidence type="ECO:0000256" key="6">
    <source>
        <dbReference type="ARBA" id="ARBA00022977"/>
    </source>
</evidence>
<dbReference type="PANTHER" id="PTHR20857:SF23">
    <property type="entry name" value="THIAMINE BIOSYNTHETIC BIFUNCTIONAL ENZYME"/>
    <property type="match status" value="1"/>
</dbReference>
<evidence type="ECO:0000256" key="7">
    <source>
        <dbReference type="ARBA" id="ARBA00047334"/>
    </source>
</evidence>